<gene>
    <name evidence="11" type="primary">sasA_18</name>
    <name evidence="11" type="ORF">TEGL_32930</name>
</gene>
<dbReference type="PRINTS" id="PR01780">
    <property type="entry name" value="LANTIREGPROT"/>
</dbReference>
<keyword evidence="5 11" id="KW-0808">Transferase</keyword>
<evidence type="ECO:0000259" key="10">
    <source>
        <dbReference type="PROSITE" id="PS50109"/>
    </source>
</evidence>
<dbReference type="InterPro" id="IPR008358">
    <property type="entry name" value="Sig_transdc_His_kin/Pase_MprB"/>
</dbReference>
<proteinExistence type="predicted"/>
<dbReference type="InterPro" id="IPR003661">
    <property type="entry name" value="HisK_dim/P_dom"/>
</dbReference>
<dbReference type="InterPro" id="IPR003594">
    <property type="entry name" value="HATPase_dom"/>
</dbReference>
<dbReference type="InterPro" id="IPR005467">
    <property type="entry name" value="His_kinase_dom"/>
</dbReference>
<dbReference type="EC" id="2.7.13.3" evidence="3"/>
<feature type="domain" description="Histidine kinase" evidence="10">
    <location>
        <begin position="250"/>
        <end position="463"/>
    </location>
</feature>
<feature type="transmembrane region" description="Helical" evidence="9">
    <location>
        <begin position="72"/>
        <end position="94"/>
    </location>
</feature>
<dbReference type="SMART" id="SM00387">
    <property type="entry name" value="HATPase_c"/>
    <property type="match status" value="1"/>
</dbReference>
<evidence type="ECO:0000313" key="11">
    <source>
        <dbReference type="EMBL" id="WWD84849.1"/>
    </source>
</evidence>
<comment type="subcellular location">
    <subcellularLocation>
        <location evidence="2">Membrane</location>
    </subcellularLocation>
</comment>
<organism evidence="11 12">
    <name type="scientific">Terrisporobacter glycolicus ATCC 14880 = DSM 1288</name>
    <dbReference type="NCBI Taxonomy" id="1121315"/>
    <lineage>
        <taxon>Bacteria</taxon>
        <taxon>Bacillati</taxon>
        <taxon>Bacillota</taxon>
        <taxon>Clostridia</taxon>
        <taxon>Peptostreptococcales</taxon>
        <taxon>Peptostreptococcaceae</taxon>
        <taxon>Terrisporobacter</taxon>
    </lineage>
</organism>
<dbReference type="PANTHER" id="PTHR45453:SF1">
    <property type="entry name" value="PHOSPHATE REGULON SENSOR PROTEIN PHOR"/>
    <property type="match status" value="1"/>
</dbReference>
<keyword evidence="7" id="KW-0902">Two-component regulatory system</keyword>
<evidence type="ECO:0000256" key="3">
    <source>
        <dbReference type="ARBA" id="ARBA00012438"/>
    </source>
</evidence>
<dbReference type="Pfam" id="PF02518">
    <property type="entry name" value="HATPase_c"/>
    <property type="match status" value="1"/>
</dbReference>
<dbReference type="SUPFAM" id="SSF47384">
    <property type="entry name" value="Homodimeric domain of signal transducing histidine kinase"/>
    <property type="match status" value="1"/>
</dbReference>
<keyword evidence="6" id="KW-0418">Kinase</keyword>
<feature type="transmembrane region" description="Helical" evidence="9">
    <location>
        <begin position="145"/>
        <end position="167"/>
    </location>
</feature>
<evidence type="ECO:0000256" key="2">
    <source>
        <dbReference type="ARBA" id="ARBA00004370"/>
    </source>
</evidence>
<dbReference type="SMART" id="SM00388">
    <property type="entry name" value="HisKA"/>
    <property type="match status" value="1"/>
</dbReference>
<evidence type="ECO:0000256" key="6">
    <source>
        <dbReference type="ARBA" id="ARBA00022777"/>
    </source>
</evidence>
<dbReference type="Gene3D" id="1.10.287.130">
    <property type="match status" value="1"/>
</dbReference>
<dbReference type="SUPFAM" id="SSF55874">
    <property type="entry name" value="ATPase domain of HSP90 chaperone/DNA topoisomerase II/histidine kinase"/>
    <property type="match status" value="1"/>
</dbReference>
<keyword evidence="8" id="KW-0175">Coiled coil</keyword>
<accession>A0ABZ2EYC7</accession>
<feature type="coiled-coil region" evidence="8">
    <location>
        <begin position="269"/>
        <end position="306"/>
    </location>
</feature>
<sequence>MVEKYIYSHNEDLKYLNEEELRYRGKLINPLLLEKATWYLLLLIYCIWIRKNLDLSFGIGLESFLGGLVPNSLGYCSLILIYIIIGFTGIKLIVKTVQLYALAANSNEEVEMLIKKKIFKKWCMYVLNTIFSISLINYVSSNLHMWFNILIITIIIKIVIKSFGLLISKFRIAMISGALEDVIEEVENGDFNKIEDSMIELIGDGDGIEFIWGVGFKHIIMELKTLFEKIEEITKEEKELYQNKNYLITNLSHDLKTPLTSIINSIYILKHEKLSEEEAKEQIEILEKKLERLNILMENLNETVEAEYEGLVVNKKEIKINKIIKNEICLYKGKFENSNLDIKLNFPKEDVTLYLDEEKIIRIIDNILSNIHKYSLEDTRVYIDIIKNEESVEMRFKNISKYDIDVNVDTIGKRFVQGDKSRNIEGHGLGLSIIKSLSNIQGGKVELDIQGDLFKLALKFSII</sequence>
<dbReference type="InterPro" id="IPR036890">
    <property type="entry name" value="HATPase_C_sf"/>
</dbReference>
<dbReference type="InterPro" id="IPR036097">
    <property type="entry name" value="HisK_dim/P_sf"/>
</dbReference>
<evidence type="ECO:0000256" key="9">
    <source>
        <dbReference type="SAM" id="Phobius"/>
    </source>
</evidence>
<dbReference type="RefSeq" id="WP_018591496.1">
    <property type="nucleotide sequence ID" value="NZ_CP117523.1"/>
</dbReference>
<dbReference type="PROSITE" id="PS50109">
    <property type="entry name" value="HIS_KIN"/>
    <property type="match status" value="1"/>
</dbReference>
<dbReference type="InterPro" id="IPR050351">
    <property type="entry name" value="BphY/WalK/GraS-like"/>
</dbReference>
<comment type="catalytic activity">
    <reaction evidence="1">
        <text>ATP + protein L-histidine = ADP + protein N-phospho-L-histidine.</text>
        <dbReference type="EC" id="2.7.13.3"/>
    </reaction>
</comment>
<evidence type="ECO:0000256" key="5">
    <source>
        <dbReference type="ARBA" id="ARBA00022679"/>
    </source>
</evidence>
<dbReference type="EMBL" id="CP117523">
    <property type="protein sequence ID" value="WWD84849.1"/>
    <property type="molecule type" value="Genomic_DNA"/>
</dbReference>
<protein>
    <recommendedName>
        <fullName evidence="3">histidine kinase</fullName>
        <ecNumber evidence="3">2.7.13.3</ecNumber>
    </recommendedName>
</protein>
<keyword evidence="9" id="KW-0472">Membrane</keyword>
<keyword evidence="4" id="KW-0597">Phosphoprotein</keyword>
<feature type="transmembrane region" description="Helical" evidence="9">
    <location>
        <begin position="122"/>
        <end position="139"/>
    </location>
</feature>
<evidence type="ECO:0000256" key="8">
    <source>
        <dbReference type="SAM" id="Coils"/>
    </source>
</evidence>
<name>A0ABZ2EYC7_9FIRM</name>
<dbReference type="CDD" id="cd00082">
    <property type="entry name" value="HisKA"/>
    <property type="match status" value="1"/>
</dbReference>
<reference evidence="11 12" key="1">
    <citation type="journal article" date="2023" name="PLoS ONE">
        <title>Genome-based metabolic and phylogenomic analysis of three Terrisporobacter species.</title>
        <authorList>
            <person name="Boer T."/>
            <person name="Bengelsdorf F.R."/>
            <person name="Bomeke M."/>
            <person name="Daniel R."/>
            <person name="Poehlein A."/>
        </authorList>
    </citation>
    <scope>NUCLEOTIDE SEQUENCE [LARGE SCALE GENOMIC DNA]</scope>
    <source>
        <strain evidence="11 12">DSM 1288</strain>
    </source>
</reference>
<dbReference type="PANTHER" id="PTHR45453">
    <property type="entry name" value="PHOSPHATE REGULON SENSOR PROTEIN PHOR"/>
    <property type="match status" value="1"/>
</dbReference>
<dbReference type="GO" id="GO:0016740">
    <property type="term" value="F:transferase activity"/>
    <property type="evidence" value="ECO:0007669"/>
    <property type="project" value="UniProtKB-KW"/>
</dbReference>
<keyword evidence="9" id="KW-1133">Transmembrane helix</keyword>
<evidence type="ECO:0000256" key="4">
    <source>
        <dbReference type="ARBA" id="ARBA00022553"/>
    </source>
</evidence>
<dbReference type="Gene3D" id="3.30.565.10">
    <property type="entry name" value="Histidine kinase-like ATPase, C-terminal domain"/>
    <property type="match status" value="1"/>
</dbReference>
<keyword evidence="9" id="KW-0812">Transmembrane</keyword>
<evidence type="ECO:0000256" key="7">
    <source>
        <dbReference type="ARBA" id="ARBA00023012"/>
    </source>
</evidence>
<keyword evidence="12" id="KW-1185">Reference proteome</keyword>
<evidence type="ECO:0000313" key="12">
    <source>
        <dbReference type="Proteomes" id="UP001348492"/>
    </source>
</evidence>
<evidence type="ECO:0000256" key="1">
    <source>
        <dbReference type="ARBA" id="ARBA00000085"/>
    </source>
</evidence>
<dbReference type="Pfam" id="PF00512">
    <property type="entry name" value="HisKA"/>
    <property type="match status" value="1"/>
</dbReference>
<dbReference type="Proteomes" id="UP001348492">
    <property type="component" value="Chromosome"/>
</dbReference>
<feature type="transmembrane region" description="Helical" evidence="9">
    <location>
        <begin position="31"/>
        <end position="50"/>
    </location>
</feature>